<sequence length="527" mass="58306">MRRLVHRVVHERVAWPNASTLRSLSTAVSSDIYAQKLQHHLLDSDFDTALQVFKAERTNVPPNLMAVMSIVEHLDKTDKARLIQKYTIAFFLKRQHQVAPTLVTAYKNLGISIPQPLLREVVLSLLHENETSRALEVIGMAFRDRVPISADIFYQCFSQCEELSIDPRPFAAMFIQFQKAQLVNFPGLPSLGSVILSVCFSQGAIADGLACVSLLPPSSVDSKKLQFLRQAFEVVDSTETTALHQTLIAFVQVEDDSKAWEAFSLLREKNIAMTSAFLKDIAAALFRLGRQDQANEVFAYALTQNIKMPALAFMLGFQKSRSLSLVAIYRDALRQNLAEPTGKVLSVAMRVAFEHSDSSLALDLKAIFDQQNFTSADKRLNATLEYVARSASHDQDIPPLVIDFVLNQRTSAAMPLFWRLVEAQIDIHGEMLQGMLNAAEAASNAEDLLTYAMKNGVALGTAAVVSSLARWPQDSLAAIAVDLIHANLVQVSPSLIRRINAAAAGDTYAASVALWDLLPRKEDKQEL</sequence>
<proteinExistence type="predicted"/>
<accession>A0A6G0WZ76</accession>
<dbReference type="VEuPathDB" id="FungiDB:AeMF1_001350"/>
<comment type="caution">
    <text evidence="1">The sequence shown here is derived from an EMBL/GenBank/DDBJ whole genome shotgun (WGS) entry which is preliminary data.</text>
</comment>
<organism evidence="1 2">
    <name type="scientific">Aphanomyces euteiches</name>
    <dbReference type="NCBI Taxonomy" id="100861"/>
    <lineage>
        <taxon>Eukaryota</taxon>
        <taxon>Sar</taxon>
        <taxon>Stramenopiles</taxon>
        <taxon>Oomycota</taxon>
        <taxon>Saprolegniomycetes</taxon>
        <taxon>Saprolegniales</taxon>
        <taxon>Verrucalvaceae</taxon>
        <taxon>Aphanomyces</taxon>
    </lineage>
</organism>
<name>A0A6G0WZ76_9STRA</name>
<dbReference type="Proteomes" id="UP000481153">
    <property type="component" value="Unassembled WGS sequence"/>
</dbReference>
<reference evidence="1 2" key="1">
    <citation type="submission" date="2019-07" db="EMBL/GenBank/DDBJ databases">
        <title>Genomics analysis of Aphanomyces spp. identifies a new class of oomycete effector associated with host adaptation.</title>
        <authorList>
            <person name="Gaulin E."/>
        </authorList>
    </citation>
    <scope>NUCLEOTIDE SEQUENCE [LARGE SCALE GENOMIC DNA]</scope>
    <source>
        <strain evidence="1 2">ATCC 201684</strain>
    </source>
</reference>
<protein>
    <submittedName>
        <fullName evidence="1">Uncharacterized protein</fullName>
    </submittedName>
</protein>
<keyword evidence="2" id="KW-1185">Reference proteome</keyword>
<evidence type="ECO:0000313" key="1">
    <source>
        <dbReference type="EMBL" id="KAF0732829.1"/>
    </source>
</evidence>
<dbReference type="EMBL" id="VJMJ01000128">
    <property type="protein sequence ID" value="KAF0732829.1"/>
    <property type="molecule type" value="Genomic_DNA"/>
</dbReference>
<evidence type="ECO:0000313" key="2">
    <source>
        <dbReference type="Proteomes" id="UP000481153"/>
    </source>
</evidence>
<gene>
    <name evidence="1" type="ORF">Ae201684_010158</name>
</gene>
<dbReference type="AlphaFoldDB" id="A0A6G0WZ76"/>